<dbReference type="AlphaFoldDB" id="A0A318S472"/>
<name>A0A318S472_9DEIO</name>
<dbReference type="SUPFAM" id="SSF159888">
    <property type="entry name" value="YdhG-like"/>
    <property type="match status" value="1"/>
</dbReference>
<evidence type="ECO:0000259" key="1">
    <source>
        <dbReference type="Pfam" id="PF08818"/>
    </source>
</evidence>
<comment type="caution">
    <text evidence="2">The sequence shown here is derived from an EMBL/GenBank/DDBJ whole genome shotgun (WGS) entry which is preliminary data.</text>
</comment>
<reference evidence="2 3" key="1">
    <citation type="submission" date="2018-06" db="EMBL/GenBank/DDBJ databases">
        <title>Genomic Encyclopedia of Type Strains, Phase IV (KMG-IV): sequencing the most valuable type-strain genomes for metagenomic binning, comparative biology and taxonomic classification.</title>
        <authorList>
            <person name="Goeker M."/>
        </authorList>
    </citation>
    <scope>NUCLEOTIDE SEQUENCE [LARGE SCALE GENOMIC DNA]</scope>
    <source>
        <strain evidence="2 3">DSM 18048</strain>
    </source>
</reference>
<feature type="domain" description="YdhG-like" evidence="1">
    <location>
        <begin position="21"/>
        <end position="95"/>
    </location>
</feature>
<evidence type="ECO:0000313" key="3">
    <source>
        <dbReference type="Proteomes" id="UP000248326"/>
    </source>
</evidence>
<dbReference type="RefSeq" id="WP_211317919.1">
    <property type="nucleotide sequence ID" value="NZ_QJSX01000009.1"/>
</dbReference>
<accession>A0A318S472</accession>
<evidence type="ECO:0000313" key="2">
    <source>
        <dbReference type="EMBL" id="PYE53236.1"/>
    </source>
</evidence>
<dbReference type="InterPro" id="IPR014922">
    <property type="entry name" value="YdhG-like"/>
</dbReference>
<gene>
    <name evidence="2" type="ORF">DES52_1098</name>
</gene>
<dbReference type="Pfam" id="PF08818">
    <property type="entry name" value="DUF1801"/>
    <property type="match status" value="1"/>
</dbReference>
<organism evidence="2 3">
    <name type="scientific">Deinococcus yavapaiensis KR-236</name>
    <dbReference type="NCBI Taxonomy" id="694435"/>
    <lineage>
        <taxon>Bacteria</taxon>
        <taxon>Thermotogati</taxon>
        <taxon>Deinococcota</taxon>
        <taxon>Deinococci</taxon>
        <taxon>Deinococcales</taxon>
        <taxon>Deinococcaceae</taxon>
        <taxon>Deinococcus</taxon>
    </lineage>
</organism>
<dbReference type="Proteomes" id="UP000248326">
    <property type="component" value="Unassembled WGS sequence"/>
</dbReference>
<keyword evidence="3" id="KW-1185">Reference proteome</keyword>
<proteinExistence type="predicted"/>
<dbReference type="EMBL" id="QJSX01000009">
    <property type="protein sequence ID" value="PYE53236.1"/>
    <property type="molecule type" value="Genomic_DNA"/>
</dbReference>
<sequence>MKASENIDRRIASLVDWRGSLLAHPRTLILTADPNLTEGWKWSSPAWSRRGLVCSVGVFHGAALQDPRGLMNAGDLAKESRGIDLREVAEVGLQALS</sequence>
<protein>
    <recommendedName>
        <fullName evidence="1">YdhG-like domain-containing protein</fullName>
    </recommendedName>
</protein>